<dbReference type="BioCyc" id="AMAC1300253:G12YX-2916-MONOMER"/>
<sequence length="388" mass="42905">MPSMVSETKAPLDLAASLHNINVDLLVTSAFLRSIPLLSEVVLDTMPQSIIAILARRAGADVTYLINQALCEQHGLAFFRASIAAGVQPYCLGNESKNVVIAPKVQAGFEGLSEPSESIKVRTPDAYLTGRSRVNWLALSEVTADILNATTAFAREQRPLISGFVANEQVVDINTWCDCHNYVAVNNVLEPLNANSANVYSWLVPSQTMLNKVSDWVGKDKAAVNTKLPLPMLAEQAWPTLTTNNDALAKQTADFLLHRRRWYYLDRLLNLGLHPVETDGENYWRWIGGNGTRLFLPLRARGHYSLSFTVFSLVADLEKSIIRCFVNGRMKKCVEVRAGQSVTIPHYADKDGGIAELLIVSENSRQVDGKELSISLSELVVNWNEEPV</sequence>
<dbReference type="KEGG" id="amh:I633_18210"/>
<dbReference type="EMBL" id="CP004846">
    <property type="protein sequence ID" value="AGP79270.1"/>
    <property type="molecule type" value="Genomic_DNA"/>
</dbReference>
<protein>
    <submittedName>
        <fullName evidence="1">Uncharacterized protein</fullName>
    </submittedName>
</protein>
<proteinExistence type="predicted"/>
<dbReference type="Proteomes" id="UP000014909">
    <property type="component" value="Chromosome"/>
</dbReference>
<accession>S5AHC1</accession>
<dbReference type="AlphaFoldDB" id="S5AHC1"/>
<evidence type="ECO:0000313" key="1">
    <source>
        <dbReference type="EMBL" id="AGP79270.1"/>
    </source>
</evidence>
<dbReference type="PATRIC" id="fig|1300253.3.peg.3815"/>
<gene>
    <name evidence="1" type="ORF">I633_18210</name>
</gene>
<organism evidence="1">
    <name type="scientific">Alteromonas mediterranea 615</name>
    <dbReference type="NCBI Taxonomy" id="1300253"/>
    <lineage>
        <taxon>Bacteria</taxon>
        <taxon>Pseudomonadati</taxon>
        <taxon>Pseudomonadota</taxon>
        <taxon>Gammaproteobacteria</taxon>
        <taxon>Alteromonadales</taxon>
        <taxon>Alteromonadaceae</taxon>
        <taxon>Alteromonas/Salinimonas group</taxon>
        <taxon>Alteromonas</taxon>
    </lineage>
</organism>
<dbReference type="HOGENOM" id="CLU_711043_0_0_6"/>
<name>S5AHC1_9ALTE</name>
<reference evidence="1" key="1">
    <citation type="journal article" date="2013" name="Genome Biol. Evol.">
        <title>Genomic Diversity of "Deep Ecotype" Alteromonas macleodii Isolates: Evidence for Pan-Mediterranean Clonal Frames.</title>
        <authorList>
            <person name="Lopez-Perez M."/>
            <person name="Gonzaga A."/>
            <person name="Rodriguez-Valera F."/>
        </authorList>
    </citation>
    <scope>NUCLEOTIDE SEQUENCE [LARGE SCALE GENOMIC DNA]</scope>
    <source>
        <strain evidence="1">English Channel 615</strain>
    </source>
</reference>